<organism evidence="2 3">
    <name type="scientific">Bombardia bombarda</name>
    <dbReference type="NCBI Taxonomy" id="252184"/>
    <lineage>
        <taxon>Eukaryota</taxon>
        <taxon>Fungi</taxon>
        <taxon>Dikarya</taxon>
        <taxon>Ascomycota</taxon>
        <taxon>Pezizomycotina</taxon>
        <taxon>Sordariomycetes</taxon>
        <taxon>Sordariomycetidae</taxon>
        <taxon>Sordariales</taxon>
        <taxon>Lasiosphaeriaceae</taxon>
        <taxon>Bombardia</taxon>
    </lineage>
</organism>
<keyword evidence="3" id="KW-1185">Reference proteome</keyword>
<accession>A0AA39XQ78</accession>
<keyword evidence="1" id="KW-0732">Signal</keyword>
<dbReference type="AlphaFoldDB" id="A0AA39XQ78"/>
<feature type="signal peptide" evidence="1">
    <location>
        <begin position="1"/>
        <end position="35"/>
    </location>
</feature>
<feature type="chain" id="PRO_5041439799" description="Secreted protein" evidence="1">
    <location>
        <begin position="36"/>
        <end position="71"/>
    </location>
</feature>
<reference evidence="2" key="1">
    <citation type="submission" date="2023-06" db="EMBL/GenBank/DDBJ databases">
        <title>Genome-scale phylogeny and comparative genomics of the fungal order Sordariales.</title>
        <authorList>
            <consortium name="Lawrence Berkeley National Laboratory"/>
            <person name="Hensen N."/>
            <person name="Bonometti L."/>
            <person name="Westerberg I."/>
            <person name="Brannstrom I.O."/>
            <person name="Guillou S."/>
            <person name="Cros-Aarteil S."/>
            <person name="Calhoun S."/>
            <person name="Haridas S."/>
            <person name="Kuo A."/>
            <person name="Mondo S."/>
            <person name="Pangilinan J."/>
            <person name="Riley R."/>
            <person name="LaButti K."/>
            <person name="Andreopoulos B."/>
            <person name="Lipzen A."/>
            <person name="Chen C."/>
            <person name="Yanf M."/>
            <person name="Daum C."/>
            <person name="Ng V."/>
            <person name="Clum A."/>
            <person name="Steindorff A."/>
            <person name="Ohm R."/>
            <person name="Martin F."/>
            <person name="Silar P."/>
            <person name="Natvig D."/>
            <person name="Lalanne C."/>
            <person name="Gautier V."/>
            <person name="Ament-velasquez S.L."/>
            <person name="Kruys A."/>
            <person name="Hutchinson M.I."/>
            <person name="Powell A.J."/>
            <person name="Barry K."/>
            <person name="Miller A.N."/>
            <person name="Grigoriev I.V."/>
            <person name="Debuchy R."/>
            <person name="Gladieux P."/>
            <person name="Thoren M.H."/>
            <person name="Johannesson H."/>
        </authorList>
    </citation>
    <scope>NUCLEOTIDE SEQUENCE</scope>
    <source>
        <strain evidence="2">SMH3391-2</strain>
    </source>
</reference>
<dbReference type="EMBL" id="JAULSR010000001">
    <property type="protein sequence ID" value="KAK0637377.1"/>
    <property type="molecule type" value="Genomic_DNA"/>
</dbReference>
<evidence type="ECO:0000313" key="3">
    <source>
        <dbReference type="Proteomes" id="UP001174934"/>
    </source>
</evidence>
<evidence type="ECO:0008006" key="4">
    <source>
        <dbReference type="Google" id="ProtNLM"/>
    </source>
</evidence>
<protein>
    <recommendedName>
        <fullName evidence="4">Secreted protein</fullName>
    </recommendedName>
</protein>
<evidence type="ECO:0000256" key="1">
    <source>
        <dbReference type="SAM" id="SignalP"/>
    </source>
</evidence>
<sequence>MGPRSQPITPLCCPTLHLALLSVLWLSSDFPFARLATWLVYVKCTVTTGCISSPPFVHACVRACSMVLLIN</sequence>
<comment type="caution">
    <text evidence="2">The sequence shown here is derived from an EMBL/GenBank/DDBJ whole genome shotgun (WGS) entry which is preliminary data.</text>
</comment>
<evidence type="ECO:0000313" key="2">
    <source>
        <dbReference type="EMBL" id="KAK0637377.1"/>
    </source>
</evidence>
<gene>
    <name evidence="2" type="ORF">B0T17DRAFT_521531</name>
</gene>
<proteinExistence type="predicted"/>
<dbReference type="Proteomes" id="UP001174934">
    <property type="component" value="Unassembled WGS sequence"/>
</dbReference>
<name>A0AA39XQ78_9PEZI</name>